<dbReference type="Proteomes" id="UP000274429">
    <property type="component" value="Unassembled WGS sequence"/>
</dbReference>
<evidence type="ECO:0000313" key="8">
    <source>
        <dbReference type="EMBL" id="VDM32411.1"/>
    </source>
</evidence>
<sequence length="202" mass="22241">MEEIVRCSGCNQVFCKEHYFFDRHSCPIGNTKERQVPVCPLCGVLVPIGPNESADIKVGHHIDTDCKSQPALALKGRIFKNACSVPKCKKKELVPLRCELCHLNYCISHRNELDHNCMGLLAISANGKRMSASGAAAIKRAVARQSNNNFSDDSGALKKAQQEEVDRQLALAIAASMEAEEENRRRQRQQTSASSDNGCNIS</sequence>
<evidence type="ECO:0000256" key="4">
    <source>
        <dbReference type="ARBA" id="ARBA00022833"/>
    </source>
</evidence>
<evidence type="ECO:0000259" key="7">
    <source>
        <dbReference type="PROSITE" id="PS51039"/>
    </source>
</evidence>
<protein>
    <submittedName>
        <fullName evidence="10">AN1-type domain-containing protein</fullName>
    </submittedName>
</protein>
<keyword evidence="9" id="KW-1185">Reference proteome</keyword>
<dbReference type="Pfam" id="PF25403">
    <property type="entry name" value="zf-C2H2_ZFAND2"/>
    <property type="match status" value="1"/>
</dbReference>
<feature type="region of interest" description="Disordered" evidence="6">
    <location>
        <begin position="176"/>
        <end position="202"/>
    </location>
</feature>
<dbReference type="SUPFAM" id="SSF118310">
    <property type="entry name" value="AN1-like Zinc finger"/>
    <property type="match status" value="2"/>
</dbReference>
<name>A0A0R3X3L7_HYDTA</name>
<dbReference type="OrthoDB" id="431929at2759"/>
<keyword evidence="2" id="KW-0677">Repeat</keyword>
<proteinExistence type="predicted"/>
<gene>
    <name evidence="8" type="ORF">TTAC_LOCUS7935</name>
</gene>
<dbReference type="InterPro" id="IPR000058">
    <property type="entry name" value="Znf_AN1"/>
</dbReference>
<dbReference type="Gene3D" id="4.10.1110.10">
    <property type="entry name" value="AN1-like Zinc finger"/>
    <property type="match status" value="1"/>
</dbReference>
<evidence type="ECO:0000256" key="1">
    <source>
        <dbReference type="ARBA" id="ARBA00022723"/>
    </source>
</evidence>
<dbReference type="GO" id="GO:0005783">
    <property type="term" value="C:endoplasmic reticulum"/>
    <property type="evidence" value="ECO:0007669"/>
    <property type="project" value="TreeGrafter"/>
</dbReference>
<dbReference type="SMART" id="SM00154">
    <property type="entry name" value="ZnF_AN1"/>
    <property type="match status" value="2"/>
</dbReference>
<dbReference type="WBParaSite" id="TTAC_0000795001-mRNA-1">
    <property type="protein sequence ID" value="TTAC_0000795001-mRNA-1"/>
    <property type="gene ID" value="TTAC_0000795001"/>
</dbReference>
<dbReference type="InterPro" id="IPR057357">
    <property type="entry name" value="Znf-C2H2_ZFAND2A/B"/>
</dbReference>
<dbReference type="PROSITE" id="PS51039">
    <property type="entry name" value="ZF_AN1"/>
    <property type="match status" value="1"/>
</dbReference>
<dbReference type="GO" id="GO:0008270">
    <property type="term" value="F:zinc ion binding"/>
    <property type="evidence" value="ECO:0007669"/>
    <property type="project" value="UniProtKB-KW"/>
</dbReference>
<evidence type="ECO:0000256" key="3">
    <source>
        <dbReference type="ARBA" id="ARBA00022771"/>
    </source>
</evidence>
<feature type="domain" description="AN1-type" evidence="7">
    <location>
        <begin position="77"/>
        <end position="125"/>
    </location>
</feature>
<dbReference type="Pfam" id="PF01428">
    <property type="entry name" value="zf-AN1"/>
    <property type="match status" value="1"/>
</dbReference>
<feature type="compositionally biased region" description="Polar residues" evidence="6">
    <location>
        <begin position="191"/>
        <end position="202"/>
    </location>
</feature>
<accession>A0A0R3X3L7</accession>
<evidence type="ECO:0000313" key="10">
    <source>
        <dbReference type="WBParaSite" id="TTAC_0000795001-mRNA-1"/>
    </source>
</evidence>
<dbReference type="GO" id="GO:0043161">
    <property type="term" value="P:proteasome-mediated ubiquitin-dependent protein catabolic process"/>
    <property type="evidence" value="ECO:0007669"/>
    <property type="project" value="TreeGrafter"/>
</dbReference>
<reference evidence="10" key="1">
    <citation type="submission" date="2017-02" db="UniProtKB">
        <authorList>
            <consortium name="WormBaseParasite"/>
        </authorList>
    </citation>
    <scope>IDENTIFICATION</scope>
</reference>
<evidence type="ECO:0000256" key="5">
    <source>
        <dbReference type="PROSITE-ProRule" id="PRU00449"/>
    </source>
</evidence>
<dbReference type="EMBL" id="UYWX01020423">
    <property type="protein sequence ID" value="VDM32411.1"/>
    <property type="molecule type" value="Genomic_DNA"/>
</dbReference>
<dbReference type="STRING" id="6205.A0A0R3X3L7"/>
<reference evidence="8 9" key="2">
    <citation type="submission" date="2018-11" db="EMBL/GenBank/DDBJ databases">
        <authorList>
            <consortium name="Pathogen Informatics"/>
        </authorList>
    </citation>
    <scope>NUCLEOTIDE SEQUENCE [LARGE SCALE GENOMIC DNA]</scope>
</reference>
<evidence type="ECO:0000256" key="2">
    <source>
        <dbReference type="ARBA" id="ARBA00022737"/>
    </source>
</evidence>
<keyword evidence="4" id="KW-0862">Zinc</keyword>
<dbReference type="AlphaFoldDB" id="A0A0R3X3L7"/>
<dbReference type="GO" id="GO:0045047">
    <property type="term" value="P:protein targeting to ER"/>
    <property type="evidence" value="ECO:0007669"/>
    <property type="project" value="TreeGrafter"/>
</dbReference>
<evidence type="ECO:0000313" key="9">
    <source>
        <dbReference type="Proteomes" id="UP000274429"/>
    </source>
</evidence>
<dbReference type="PANTHER" id="PTHR14677:SF20">
    <property type="entry name" value="ZINC FINGER AN1-TYPE CONTAINING 2A-RELATED"/>
    <property type="match status" value="1"/>
</dbReference>
<organism evidence="10">
    <name type="scientific">Hydatigena taeniaeformis</name>
    <name type="common">Feline tapeworm</name>
    <name type="synonym">Taenia taeniaeformis</name>
    <dbReference type="NCBI Taxonomy" id="6205"/>
    <lineage>
        <taxon>Eukaryota</taxon>
        <taxon>Metazoa</taxon>
        <taxon>Spiralia</taxon>
        <taxon>Lophotrochozoa</taxon>
        <taxon>Platyhelminthes</taxon>
        <taxon>Cestoda</taxon>
        <taxon>Eucestoda</taxon>
        <taxon>Cyclophyllidea</taxon>
        <taxon>Taeniidae</taxon>
        <taxon>Hydatigera</taxon>
    </lineage>
</organism>
<dbReference type="InterPro" id="IPR035896">
    <property type="entry name" value="AN1-like_Znf"/>
</dbReference>
<dbReference type="PANTHER" id="PTHR14677">
    <property type="entry name" value="ARSENITE INDUCUBLE RNA ASSOCIATED PROTEIN AIP-1-RELATED"/>
    <property type="match status" value="1"/>
</dbReference>
<evidence type="ECO:0000256" key="6">
    <source>
        <dbReference type="SAM" id="MobiDB-lite"/>
    </source>
</evidence>
<keyword evidence="1" id="KW-0479">Metal-binding</keyword>
<keyword evidence="3 5" id="KW-0863">Zinc-finger</keyword>